<dbReference type="SUPFAM" id="SSF141371">
    <property type="entry name" value="PilZ domain-like"/>
    <property type="match status" value="1"/>
</dbReference>
<feature type="domain" description="Type III secretion system flagellar brake protein YcgR PilZN" evidence="2">
    <location>
        <begin position="3"/>
        <end position="89"/>
    </location>
</feature>
<accession>A0ABP7V7Y8</accession>
<dbReference type="InterPro" id="IPR009875">
    <property type="entry name" value="PilZ_domain"/>
</dbReference>
<organism evidence="3 4">
    <name type="scientific">Amphibacillus indicireducens</name>
    <dbReference type="NCBI Taxonomy" id="1076330"/>
    <lineage>
        <taxon>Bacteria</taxon>
        <taxon>Bacillati</taxon>
        <taxon>Bacillota</taxon>
        <taxon>Bacilli</taxon>
        <taxon>Bacillales</taxon>
        <taxon>Bacillaceae</taxon>
        <taxon>Amphibacillus</taxon>
    </lineage>
</organism>
<evidence type="ECO:0000259" key="2">
    <source>
        <dbReference type="Pfam" id="PF12945"/>
    </source>
</evidence>
<gene>
    <name evidence="3" type="primary">dgrA</name>
    <name evidence="3" type="ORF">GCM10022410_05700</name>
</gene>
<sequence>MIKIGTILTLETSDDDEEIKRFRCRVVEQKGSSLYIDYPINTQTGRTDFFPKGTFLFAYFVGSDQSIYKFYTEIIDRKREKVPMLMLRFDQNKLKKIQRREYVRVDASLDVSISDPEGKLETFTTVTKDISGGGLAVVLPENIEIKSGTPFDLVIVLRTKDKDIDYIFTRAESIRIFELTKEAKQLLSMKFVDIYEQDRQHIIQYCFETQLKERRQALENKN</sequence>
<comment type="caution">
    <text evidence="3">The sequence shown here is derived from an EMBL/GenBank/DDBJ whole genome shotgun (WGS) entry which is preliminary data.</text>
</comment>
<name>A0ABP7V7Y8_9BACI</name>
<protein>
    <submittedName>
        <fullName evidence="3">Cyclic di-GMP receptor DgrA</fullName>
    </submittedName>
</protein>
<feature type="domain" description="PilZ" evidence="1">
    <location>
        <begin position="98"/>
        <end position="208"/>
    </location>
</feature>
<keyword evidence="4" id="KW-1185">Reference proteome</keyword>
<reference evidence="4" key="1">
    <citation type="journal article" date="2019" name="Int. J. Syst. Evol. Microbiol.">
        <title>The Global Catalogue of Microorganisms (GCM) 10K type strain sequencing project: providing services to taxonomists for standard genome sequencing and annotation.</title>
        <authorList>
            <consortium name="The Broad Institute Genomics Platform"/>
            <consortium name="The Broad Institute Genome Sequencing Center for Infectious Disease"/>
            <person name="Wu L."/>
            <person name="Ma J."/>
        </authorList>
    </citation>
    <scope>NUCLEOTIDE SEQUENCE [LARGE SCALE GENOMIC DNA]</scope>
    <source>
        <strain evidence="4">JCM 17250</strain>
    </source>
</reference>
<evidence type="ECO:0000313" key="4">
    <source>
        <dbReference type="Proteomes" id="UP001501734"/>
    </source>
</evidence>
<keyword evidence="3" id="KW-0675">Receptor</keyword>
<dbReference type="Proteomes" id="UP001501734">
    <property type="component" value="Unassembled WGS sequence"/>
</dbReference>
<dbReference type="Pfam" id="PF07238">
    <property type="entry name" value="PilZ"/>
    <property type="match status" value="1"/>
</dbReference>
<dbReference type="RefSeq" id="WP_344910131.1">
    <property type="nucleotide sequence ID" value="NZ_BAABDL010000026.1"/>
</dbReference>
<proteinExistence type="predicted"/>
<dbReference type="InterPro" id="IPR009926">
    <property type="entry name" value="T3SS_YcgR_PilZN"/>
</dbReference>
<dbReference type="EMBL" id="BAABDL010000026">
    <property type="protein sequence ID" value="GAA4061542.1"/>
    <property type="molecule type" value="Genomic_DNA"/>
</dbReference>
<dbReference type="Pfam" id="PF12945">
    <property type="entry name" value="PilZNR"/>
    <property type="match status" value="1"/>
</dbReference>
<evidence type="ECO:0000259" key="1">
    <source>
        <dbReference type="Pfam" id="PF07238"/>
    </source>
</evidence>
<evidence type="ECO:0000313" key="3">
    <source>
        <dbReference type="EMBL" id="GAA4061542.1"/>
    </source>
</evidence>
<dbReference type="Gene3D" id="2.40.10.220">
    <property type="entry name" value="predicted glycosyltransferase like domains"/>
    <property type="match status" value="1"/>
</dbReference>